<dbReference type="Proteomes" id="UP000653305">
    <property type="component" value="Unassembled WGS sequence"/>
</dbReference>
<dbReference type="EMBL" id="BMAC01000440">
    <property type="protein sequence ID" value="GFP96463.1"/>
    <property type="molecule type" value="Genomic_DNA"/>
</dbReference>
<organism evidence="3 4">
    <name type="scientific">Phtheirospermum japonicum</name>
    <dbReference type="NCBI Taxonomy" id="374723"/>
    <lineage>
        <taxon>Eukaryota</taxon>
        <taxon>Viridiplantae</taxon>
        <taxon>Streptophyta</taxon>
        <taxon>Embryophyta</taxon>
        <taxon>Tracheophyta</taxon>
        <taxon>Spermatophyta</taxon>
        <taxon>Magnoliopsida</taxon>
        <taxon>eudicotyledons</taxon>
        <taxon>Gunneridae</taxon>
        <taxon>Pentapetalae</taxon>
        <taxon>asterids</taxon>
        <taxon>lamiids</taxon>
        <taxon>Lamiales</taxon>
        <taxon>Orobanchaceae</taxon>
        <taxon>Orobanchaceae incertae sedis</taxon>
        <taxon>Phtheirospermum</taxon>
    </lineage>
</organism>
<evidence type="ECO:0000313" key="3">
    <source>
        <dbReference type="EMBL" id="GFP96463.1"/>
    </source>
</evidence>
<feature type="non-terminal residue" evidence="3">
    <location>
        <position position="1"/>
    </location>
</feature>
<evidence type="ECO:0000256" key="2">
    <source>
        <dbReference type="SAM" id="Phobius"/>
    </source>
</evidence>
<name>A0A830CKV3_9LAMI</name>
<feature type="compositionally biased region" description="Gly residues" evidence="1">
    <location>
        <begin position="35"/>
        <end position="46"/>
    </location>
</feature>
<evidence type="ECO:0000256" key="1">
    <source>
        <dbReference type="SAM" id="MobiDB-lite"/>
    </source>
</evidence>
<feature type="compositionally biased region" description="Basic and acidic residues" evidence="1">
    <location>
        <begin position="1"/>
        <end position="34"/>
    </location>
</feature>
<evidence type="ECO:0000313" key="4">
    <source>
        <dbReference type="Proteomes" id="UP000653305"/>
    </source>
</evidence>
<dbReference type="PANTHER" id="PTHR36393">
    <property type="entry name" value="SULFATE ADENYLYLTRANSFERASE SUBUNIT"/>
    <property type="match status" value="1"/>
</dbReference>
<accession>A0A830CKV3</accession>
<gene>
    <name evidence="3" type="ORF">PHJA_001790400</name>
</gene>
<feature type="region of interest" description="Disordered" evidence="1">
    <location>
        <begin position="1"/>
        <end position="46"/>
    </location>
</feature>
<keyword evidence="4" id="KW-1185">Reference proteome</keyword>
<proteinExistence type="predicted"/>
<protein>
    <submittedName>
        <fullName evidence="3">Uncharacterized protein</fullName>
    </submittedName>
</protein>
<reference evidence="3" key="1">
    <citation type="submission" date="2020-07" db="EMBL/GenBank/DDBJ databases">
        <title>Ethylene signaling mediates host invasion by parasitic plants.</title>
        <authorList>
            <person name="Yoshida S."/>
        </authorList>
    </citation>
    <scope>NUCLEOTIDE SEQUENCE</scope>
    <source>
        <strain evidence="3">Okayama</strain>
    </source>
</reference>
<dbReference type="AlphaFoldDB" id="A0A830CKV3"/>
<keyword evidence="2" id="KW-1133">Transmembrane helix</keyword>
<dbReference type="PANTHER" id="PTHR36393:SF1">
    <property type="entry name" value="SULFATE ADENYLYLTRANSFERASE SUBUNIT"/>
    <property type="match status" value="1"/>
</dbReference>
<keyword evidence="2" id="KW-0812">Transmembrane</keyword>
<keyword evidence="2" id="KW-0472">Membrane</keyword>
<comment type="caution">
    <text evidence="3">The sequence shown here is derived from an EMBL/GenBank/DDBJ whole genome shotgun (WGS) entry which is preliminary data.</text>
</comment>
<sequence length="150" mass="16331">KSQDEARKALESALGEKKTEFENWDKEIKRREEAGGGGGNSGGGSGWFRWGGWFGGSDGDRFWQEAQQASLTILGILVIYLIVAKGDVMLAVVFNPLLFGLRGTRTAFTLLISKIKNRIYGENFGGPQEEVAGPVHVSAKDRVVGKWGSN</sequence>
<dbReference type="OrthoDB" id="2017354at2759"/>
<feature type="transmembrane region" description="Helical" evidence="2">
    <location>
        <begin position="71"/>
        <end position="94"/>
    </location>
</feature>